<evidence type="ECO:0008006" key="5">
    <source>
        <dbReference type="Google" id="ProtNLM"/>
    </source>
</evidence>
<dbReference type="RefSeq" id="WP_125477865.1">
    <property type="nucleotide sequence ID" value="NZ_FCOL02000360.1"/>
</dbReference>
<feature type="region of interest" description="Disordered" evidence="1">
    <location>
        <begin position="24"/>
        <end position="86"/>
    </location>
</feature>
<protein>
    <recommendedName>
        <fullName evidence="5">Lipoprotein</fullName>
    </recommendedName>
</protein>
<evidence type="ECO:0000256" key="2">
    <source>
        <dbReference type="SAM" id="SignalP"/>
    </source>
</evidence>
<comment type="caution">
    <text evidence="3">The sequence shown here is derived from an EMBL/GenBank/DDBJ whole genome shotgun (WGS) entry which is preliminary data.</text>
</comment>
<evidence type="ECO:0000313" key="3">
    <source>
        <dbReference type="EMBL" id="SAL87634.1"/>
    </source>
</evidence>
<reference evidence="3" key="1">
    <citation type="submission" date="2016-01" db="EMBL/GenBank/DDBJ databases">
        <authorList>
            <person name="Peeters C."/>
        </authorList>
    </citation>
    <scope>NUCLEOTIDE SEQUENCE [LARGE SCALE GENOMIC DNA]</scope>
    <source>
        <strain evidence="3">LMG 22937</strain>
    </source>
</reference>
<feature type="signal peptide" evidence="2">
    <location>
        <begin position="1"/>
        <end position="18"/>
    </location>
</feature>
<dbReference type="OrthoDB" id="9939542at2"/>
<gene>
    <name evidence="3" type="ORF">AWB67_07448</name>
</gene>
<evidence type="ECO:0000256" key="1">
    <source>
        <dbReference type="SAM" id="MobiDB-lite"/>
    </source>
</evidence>
<evidence type="ECO:0000313" key="4">
    <source>
        <dbReference type="Proteomes" id="UP000054925"/>
    </source>
</evidence>
<feature type="compositionally biased region" description="Low complexity" evidence="1">
    <location>
        <begin position="44"/>
        <end position="64"/>
    </location>
</feature>
<dbReference type="Proteomes" id="UP000054925">
    <property type="component" value="Unassembled WGS sequence"/>
</dbReference>
<dbReference type="AlphaFoldDB" id="A0A158L2M6"/>
<organism evidence="3 4">
    <name type="scientific">Caballeronia terrestris</name>
    <dbReference type="NCBI Taxonomy" id="1226301"/>
    <lineage>
        <taxon>Bacteria</taxon>
        <taxon>Pseudomonadati</taxon>
        <taxon>Pseudomonadota</taxon>
        <taxon>Betaproteobacteria</taxon>
        <taxon>Burkholderiales</taxon>
        <taxon>Burkholderiaceae</taxon>
        <taxon>Caballeronia</taxon>
    </lineage>
</organism>
<feature type="chain" id="PRO_5011116729" description="Lipoprotein" evidence="2">
    <location>
        <begin position="19"/>
        <end position="86"/>
    </location>
</feature>
<sequence length="86" mass="9325">MKKLILCATALMPLLANAQWSGSQQQHGNLGYGNYSGPNGQSMSSSTQTYGNTTYTNQNYNDGQGHTSTRNCTSSRYGSQVYTNCN</sequence>
<keyword evidence="2" id="KW-0732">Signal</keyword>
<feature type="compositionally biased region" description="Polar residues" evidence="1">
    <location>
        <begin position="65"/>
        <end position="86"/>
    </location>
</feature>
<keyword evidence="4" id="KW-1185">Reference proteome</keyword>
<dbReference type="EMBL" id="FCOL02000360">
    <property type="protein sequence ID" value="SAL87634.1"/>
    <property type="molecule type" value="Genomic_DNA"/>
</dbReference>
<name>A0A158L2M6_9BURK</name>
<proteinExistence type="predicted"/>
<accession>A0A158L2M6</accession>